<dbReference type="AlphaFoldDB" id="A0A4U0YQP1"/>
<protein>
    <submittedName>
        <fullName evidence="10">Aromatic ring-hydroxylating dioxygenase subunit alpha</fullName>
    </submittedName>
</protein>
<keyword evidence="8" id="KW-0520">NAD</keyword>
<dbReference type="SUPFAM" id="SSF55961">
    <property type="entry name" value="Bet v1-like"/>
    <property type="match status" value="1"/>
</dbReference>
<dbReference type="CDD" id="cd00680">
    <property type="entry name" value="RHO_alpha_C"/>
    <property type="match status" value="1"/>
</dbReference>
<evidence type="ECO:0000313" key="11">
    <source>
        <dbReference type="Proteomes" id="UP000305198"/>
    </source>
</evidence>
<dbReference type="CDD" id="cd03469">
    <property type="entry name" value="Rieske_RO_Alpha_N"/>
    <property type="match status" value="1"/>
</dbReference>
<dbReference type="InterPro" id="IPR015879">
    <property type="entry name" value="Ring_hydroxy_dOase_asu_C_dom"/>
</dbReference>
<evidence type="ECO:0000259" key="9">
    <source>
        <dbReference type="PROSITE" id="PS51296"/>
    </source>
</evidence>
<reference evidence="10 11" key="1">
    <citation type="submission" date="2019-04" db="EMBL/GenBank/DDBJ databases">
        <title>Crypto-aerobic microbial life in anoxic (sulfidic) marine sediments.</title>
        <authorList>
            <person name="Bhattacharya S."/>
            <person name="Roy C."/>
            <person name="Mondal N."/>
            <person name="Sarkar J."/>
            <person name="Mandal S."/>
            <person name="Rameez M.J."/>
            <person name="Ghosh W."/>
        </authorList>
    </citation>
    <scope>NUCLEOTIDE SEQUENCE [LARGE SCALE GENOMIC DNA]</scope>
    <source>
        <strain evidence="10 11">SBBB</strain>
    </source>
</reference>
<dbReference type="EMBL" id="SWAV01000002">
    <property type="protein sequence ID" value="TKA92224.1"/>
    <property type="molecule type" value="Genomic_DNA"/>
</dbReference>
<dbReference type="Pfam" id="PF00355">
    <property type="entry name" value="Rieske"/>
    <property type="match status" value="1"/>
</dbReference>
<evidence type="ECO:0000313" key="10">
    <source>
        <dbReference type="EMBL" id="TKA92224.1"/>
    </source>
</evidence>
<dbReference type="InterPro" id="IPR001663">
    <property type="entry name" value="Rng_hydr_dOase-A"/>
</dbReference>
<accession>A0A4U0YQP1</accession>
<evidence type="ECO:0000256" key="4">
    <source>
        <dbReference type="ARBA" id="ARBA00022797"/>
    </source>
</evidence>
<keyword evidence="5" id="KW-0560">Oxidoreductase</keyword>
<dbReference type="SUPFAM" id="SSF50022">
    <property type="entry name" value="ISP domain"/>
    <property type="match status" value="1"/>
</dbReference>
<evidence type="ECO:0000256" key="1">
    <source>
        <dbReference type="ARBA" id="ARBA00001962"/>
    </source>
</evidence>
<evidence type="ECO:0000256" key="7">
    <source>
        <dbReference type="ARBA" id="ARBA00023014"/>
    </source>
</evidence>
<keyword evidence="2" id="KW-0001">2Fe-2S</keyword>
<dbReference type="PROSITE" id="PS00570">
    <property type="entry name" value="RING_HYDROXYL_ALPHA"/>
    <property type="match status" value="1"/>
</dbReference>
<dbReference type="InterPro" id="IPR017941">
    <property type="entry name" value="Rieske_2Fe-2S"/>
</dbReference>
<dbReference type="Gene3D" id="3.90.380.10">
    <property type="entry name" value="Naphthalene 1,2-dioxygenase Alpha Subunit, Chain A, domain 1"/>
    <property type="match status" value="1"/>
</dbReference>
<evidence type="ECO:0000256" key="5">
    <source>
        <dbReference type="ARBA" id="ARBA00023002"/>
    </source>
</evidence>
<evidence type="ECO:0000256" key="2">
    <source>
        <dbReference type="ARBA" id="ARBA00022714"/>
    </source>
</evidence>
<organism evidence="10 11">
    <name type="scientific">Halopseudomonas bauzanensis</name>
    <dbReference type="NCBI Taxonomy" id="653930"/>
    <lineage>
        <taxon>Bacteria</taxon>
        <taxon>Pseudomonadati</taxon>
        <taxon>Pseudomonadota</taxon>
        <taxon>Gammaproteobacteria</taxon>
        <taxon>Pseudomonadales</taxon>
        <taxon>Pseudomonadaceae</taxon>
        <taxon>Halopseudomonas</taxon>
    </lineage>
</organism>
<dbReference type="InterPro" id="IPR015881">
    <property type="entry name" value="ARHD_Rieske_2Fe_2S"/>
</dbReference>
<evidence type="ECO:0000256" key="3">
    <source>
        <dbReference type="ARBA" id="ARBA00022723"/>
    </source>
</evidence>
<dbReference type="PRINTS" id="PR00090">
    <property type="entry name" value="RNGDIOXGNASE"/>
</dbReference>
<dbReference type="PROSITE" id="PS51296">
    <property type="entry name" value="RIESKE"/>
    <property type="match status" value="1"/>
</dbReference>
<dbReference type="Proteomes" id="UP000305198">
    <property type="component" value="Unassembled WGS sequence"/>
</dbReference>
<comment type="cofactor">
    <cofactor evidence="1">
        <name>Fe cation</name>
        <dbReference type="ChEBI" id="CHEBI:24875"/>
    </cofactor>
</comment>
<evidence type="ECO:0000256" key="8">
    <source>
        <dbReference type="ARBA" id="ARBA00023027"/>
    </source>
</evidence>
<sequence>MKSELQERIRADLEYEAEREGPPPGFPAFPEIPAARYTSEEFHQLELEQIFRKCWLPVARLEELEKPGSFLVWKKVGRPILIVLGKDHVVRAFYNSCRHRGAALTPADRGQCNILRCQYHSWAYDFTGKLIAVPDESDFCGLNKEELPLIGVRCEVYGGTIYINLDNDAPPLLEHLVPMLDEWACMELEKLRVVHRRSTIIACNWKAAVDAFQEVYHINTVHRDSIGYALNHKASAMGLFEGGHSRMVTAYNPWALTTLGMDSPDTPDITGATPLHRQTSTAYLTFPNMITPFRSIFVQQLRFWPRGVNECEMEVVGLGPDWGEGARPEYWDRANPAFDKVLDEDLENLGSIQASMQSNAFPGLRLSYQERRLYWTHEEIDRRIGVERIPEHLRVKPMLDKYIELTGSPEVR</sequence>
<evidence type="ECO:0000256" key="6">
    <source>
        <dbReference type="ARBA" id="ARBA00023004"/>
    </source>
</evidence>
<dbReference type="InterPro" id="IPR036922">
    <property type="entry name" value="Rieske_2Fe-2S_sf"/>
</dbReference>
<dbReference type="PANTHER" id="PTHR43756">
    <property type="entry name" value="CHOLINE MONOOXYGENASE, CHLOROPLASTIC"/>
    <property type="match status" value="1"/>
</dbReference>
<keyword evidence="4" id="KW-0058">Aromatic hydrocarbons catabolism</keyword>
<keyword evidence="3" id="KW-0479">Metal-binding</keyword>
<dbReference type="GO" id="GO:0005506">
    <property type="term" value="F:iron ion binding"/>
    <property type="evidence" value="ECO:0007669"/>
    <property type="project" value="InterPro"/>
</dbReference>
<dbReference type="PANTHER" id="PTHR43756:SF5">
    <property type="entry name" value="CHOLINE MONOOXYGENASE, CHLOROPLASTIC"/>
    <property type="match status" value="1"/>
</dbReference>
<keyword evidence="7" id="KW-0411">Iron-sulfur</keyword>
<feature type="domain" description="Rieske" evidence="9">
    <location>
        <begin position="55"/>
        <end position="163"/>
    </location>
</feature>
<dbReference type="Gene3D" id="2.102.10.10">
    <property type="entry name" value="Rieske [2Fe-2S] iron-sulphur domain"/>
    <property type="match status" value="1"/>
</dbReference>
<name>A0A4U0YQP1_9GAMM</name>
<keyword evidence="6" id="KW-0408">Iron</keyword>
<dbReference type="GO" id="GO:0051537">
    <property type="term" value="F:2 iron, 2 sulfur cluster binding"/>
    <property type="evidence" value="ECO:0007669"/>
    <property type="project" value="UniProtKB-KW"/>
</dbReference>
<gene>
    <name evidence="10" type="ORF">FA869_07475</name>
</gene>
<keyword evidence="10" id="KW-0223">Dioxygenase</keyword>
<dbReference type="RefSeq" id="WP_136869193.1">
    <property type="nucleotide sequence ID" value="NZ_SWAV01000002.1"/>
</dbReference>
<comment type="caution">
    <text evidence="10">The sequence shown here is derived from an EMBL/GenBank/DDBJ whole genome shotgun (WGS) entry which is preliminary data.</text>
</comment>
<proteinExistence type="predicted"/>
<dbReference type="GO" id="GO:0051213">
    <property type="term" value="F:dioxygenase activity"/>
    <property type="evidence" value="ECO:0007669"/>
    <property type="project" value="UniProtKB-KW"/>
</dbReference>
<dbReference type="Pfam" id="PF00848">
    <property type="entry name" value="Ring_hydroxyl_A"/>
    <property type="match status" value="1"/>
</dbReference>